<evidence type="ECO:0000256" key="1">
    <source>
        <dbReference type="ARBA" id="ARBA00001961"/>
    </source>
</evidence>
<name>A0A6P3XR58_DINQU</name>
<sequence>MRFLVIVATLVLLFGACHADVTIETNEIDDDKVGADMREEAAQDTPLGELFENAAQAYLDEDWRGCIGGFDEALYRYKKYKRIVTICRRKCKTEAAGSSPVFAEDIEDLHFYERKVRETLCLMKCNQDYREIAGAGALKRLPRHIEKKFVDHVAYEYLHICYFQEGQYQDAANAAFTFLTYHPEHEMSRRNLKHYLTLPGVVEEKVVNLEAAPFVQTYVRGVQAYEDENYKEAVGEFETSLESYIESEEECRIYCEGPFDQGWYPEFTSSVANHFAFCLKCKRGCSLGLNSVNGEYRSNLLSSHYNYLQFAYYKLGNLRAACAAVASYLLFLPADETMLHNKDYYSAQPKVTDEYFTPRQEALVYVKRQEYELMLLHYISEEFAVIDARFDAFSKKNKAKKTDKKKKKKGEGKEEKELGKNSLARSILHPPPGHSPDIRMQYLGNLSAIRDKEEERETRRDRVAQKDDVRLVAAENELGGRNRYVADGFLNSTECDLLTQLAQIAVEGDGYEENKSPHSPYERFEGVTVGRAALMVYFGLTKPELLELLLRHTEAARDHVERYFDLDQQLYFTYTHLVCRTALPDAPANRMDLSHQIHADNCLIKNDSSCVRESPAYTWRDYSAILYLNDDFDGGEFFFVDERKEHRVQSTVKPRCGRMVAFSAGGENLHGVRAVRGGKRCAVALWFTRDEKYLEYERVVADTMLKRVRWLGTVPQKGTRIPSRYEDALIQCFKEDETLRYILRESS</sequence>
<evidence type="ECO:0000256" key="2">
    <source>
        <dbReference type="ARBA" id="ARBA00001962"/>
    </source>
</evidence>
<feature type="domain" description="Fe2OG dioxygenase" evidence="16">
    <location>
        <begin position="575"/>
        <end position="689"/>
    </location>
</feature>
<keyword evidence="11" id="KW-0560">Oxidoreductase</keyword>
<dbReference type="OrthoDB" id="8517835at2759"/>
<evidence type="ECO:0000256" key="15">
    <source>
        <dbReference type="SAM" id="SignalP"/>
    </source>
</evidence>
<keyword evidence="8" id="KW-0802">TPR repeat</keyword>
<feature type="signal peptide" evidence="15">
    <location>
        <begin position="1"/>
        <end position="19"/>
    </location>
</feature>
<feature type="compositionally biased region" description="Basic residues" evidence="14">
    <location>
        <begin position="400"/>
        <end position="410"/>
    </location>
</feature>
<dbReference type="PROSITE" id="PS51257">
    <property type="entry name" value="PROKAR_LIPOPROTEIN"/>
    <property type="match status" value="1"/>
</dbReference>
<keyword evidence="6 15" id="KW-0732">Signal</keyword>
<dbReference type="FunFam" id="2.60.120.620:FF:000003">
    <property type="entry name" value="Prolyl 3-hydroxylase 2"/>
    <property type="match status" value="1"/>
</dbReference>
<evidence type="ECO:0000256" key="11">
    <source>
        <dbReference type="ARBA" id="ARBA00023002"/>
    </source>
</evidence>
<evidence type="ECO:0000256" key="9">
    <source>
        <dbReference type="ARBA" id="ARBA00022824"/>
    </source>
</evidence>
<feature type="region of interest" description="Disordered" evidence="14">
    <location>
        <begin position="400"/>
        <end position="437"/>
    </location>
</feature>
<dbReference type="GO" id="GO:0019797">
    <property type="term" value="F:procollagen-proline 3-dioxygenase activity"/>
    <property type="evidence" value="ECO:0007669"/>
    <property type="project" value="UniProtKB-EC"/>
</dbReference>
<comment type="cofactor">
    <cofactor evidence="2">
        <name>Fe cation</name>
        <dbReference type="ChEBI" id="CHEBI:24875"/>
    </cofactor>
</comment>
<evidence type="ECO:0000256" key="13">
    <source>
        <dbReference type="ARBA" id="ARBA00023180"/>
    </source>
</evidence>
<evidence type="ECO:0000256" key="6">
    <source>
        <dbReference type="ARBA" id="ARBA00022729"/>
    </source>
</evidence>
<dbReference type="AlphaFoldDB" id="A0A6P3XR58"/>
<dbReference type="Gene3D" id="1.25.40.10">
    <property type="entry name" value="Tetratricopeptide repeat domain"/>
    <property type="match status" value="2"/>
</dbReference>
<dbReference type="Gene3D" id="2.60.120.620">
    <property type="entry name" value="q2cbj1_9rhob like domain"/>
    <property type="match status" value="1"/>
</dbReference>
<keyword evidence="13" id="KW-0325">Glycoprotein</keyword>
<proteinExistence type="inferred from homology"/>
<protein>
    <recommendedName>
        <fullName evidence="4">procollagen-proline 3-dioxygenase</fullName>
        <ecNumber evidence="4">1.14.11.7</ecNumber>
    </recommendedName>
</protein>
<dbReference type="Pfam" id="PF13640">
    <property type="entry name" value="2OG-FeII_Oxy_3"/>
    <property type="match status" value="1"/>
</dbReference>
<dbReference type="RefSeq" id="XP_014480866.1">
    <property type="nucleotide sequence ID" value="XM_014625380.1"/>
</dbReference>
<dbReference type="InterPro" id="IPR044862">
    <property type="entry name" value="Pro_4_hyd_alph_FE2OG_OXY"/>
</dbReference>
<evidence type="ECO:0000313" key="18">
    <source>
        <dbReference type="RefSeq" id="XP_014480866.1"/>
    </source>
</evidence>
<keyword evidence="12" id="KW-0408">Iron</keyword>
<evidence type="ECO:0000256" key="12">
    <source>
        <dbReference type="ARBA" id="ARBA00023004"/>
    </source>
</evidence>
<feature type="chain" id="PRO_5027857256" description="procollagen-proline 3-dioxygenase" evidence="15">
    <location>
        <begin position="20"/>
        <end position="747"/>
    </location>
</feature>
<comment type="cofactor">
    <cofactor evidence="1">
        <name>L-ascorbate</name>
        <dbReference type="ChEBI" id="CHEBI:38290"/>
    </cofactor>
</comment>
<organism evidence="17 18">
    <name type="scientific">Dinoponera quadriceps</name>
    <name type="common">South American ant</name>
    <dbReference type="NCBI Taxonomy" id="609295"/>
    <lineage>
        <taxon>Eukaryota</taxon>
        <taxon>Metazoa</taxon>
        <taxon>Ecdysozoa</taxon>
        <taxon>Arthropoda</taxon>
        <taxon>Hexapoda</taxon>
        <taxon>Insecta</taxon>
        <taxon>Pterygota</taxon>
        <taxon>Neoptera</taxon>
        <taxon>Endopterygota</taxon>
        <taxon>Hymenoptera</taxon>
        <taxon>Apocrita</taxon>
        <taxon>Aculeata</taxon>
        <taxon>Formicoidea</taxon>
        <taxon>Formicidae</taxon>
        <taxon>Ponerinae</taxon>
        <taxon>Ponerini</taxon>
        <taxon>Dinoponera</taxon>
    </lineage>
</organism>
<keyword evidence="9" id="KW-0256">Endoplasmic reticulum</keyword>
<evidence type="ECO:0000256" key="3">
    <source>
        <dbReference type="ARBA" id="ARBA00006487"/>
    </source>
</evidence>
<dbReference type="PROSITE" id="PS51471">
    <property type="entry name" value="FE2OG_OXY"/>
    <property type="match status" value="1"/>
</dbReference>
<evidence type="ECO:0000256" key="10">
    <source>
        <dbReference type="ARBA" id="ARBA00022964"/>
    </source>
</evidence>
<accession>A0A6P3XR58</accession>
<dbReference type="PANTHER" id="PTHR14049:SF9">
    <property type="entry name" value="PROCOLLAGEN-PROLINE 3-DIOXYGENASE"/>
    <property type="match status" value="1"/>
</dbReference>
<keyword evidence="7" id="KW-0677">Repeat</keyword>
<dbReference type="GO" id="GO:0031418">
    <property type="term" value="F:L-ascorbic acid binding"/>
    <property type="evidence" value="ECO:0007669"/>
    <property type="project" value="InterPro"/>
</dbReference>
<dbReference type="EC" id="1.14.11.7" evidence="4"/>
<dbReference type="Proteomes" id="UP000515204">
    <property type="component" value="Unplaced"/>
</dbReference>
<evidence type="ECO:0000256" key="4">
    <source>
        <dbReference type="ARBA" id="ARBA00012262"/>
    </source>
</evidence>
<dbReference type="GO" id="GO:0032963">
    <property type="term" value="P:collagen metabolic process"/>
    <property type="evidence" value="ECO:0007669"/>
    <property type="project" value="InterPro"/>
</dbReference>
<comment type="similarity">
    <text evidence="3">Belongs to the leprecan family.</text>
</comment>
<dbReference type="InterPro" id="IPR056585">
    <property type="entry name" value="Leprecan_dom"/>
</dbReference>
<gene>
    <name evidence="18" type="primary">LOC106747649</name>
</gene>
<dbReference type="InterPro" id="IPR005123">
    <property type="entry name" value="Oxoglu/Fe-dep_dioxygenase_dom"/>
</dbReference>
<keyword evidence="5" id="KW-0479">Metal-binding</keyword>
<evidence type="ECO:0000256" key="8">
    <source>
        <dbReference type="ARBA" id="ARBA00022803"/>
    </source>
</evidence>
<dbReference type="InterPro" id="IPR039575">
    <property type="entry name" value="P3H"/>
</dbReference>
<evidence type="ECO:0000256" key="5">
    <source>
        <dbReference type="ARBA" id="ARBA00022723"/>
    </source>
</evidence>
<dbReference type="SMART" id="SM00702">
    <property type="entry name" value="P4Hc"/>
    <property type="match status" value="1"/>
</dbReference>
<reference evidence="18" key="1">
    <citation type="submission" date="2025-08" db="UniProtKB">
        <authorList>
            <consortium name="RefSeq"/>
        </authorList>
    </citation>
    <scope>IDENTIFICATION</scope>
</reference>
<dbReference type="InterPro" id="IPR006620">
    <property type="entry name" value="Pro_4_hyd_alph"/>
</dbReference>
<evidence type="ECO:0000313" key="17">
    <source>
        <dbReference type="Proteomes" id="UP000515204"/>
    </source>
</evidence>
<evidence type="ECO:0000256" key="7">
    <source>
        <dbReference type="ARBA" id="ARBA00022737"/>
    </source>
</evidence>
<keyword evidence="10" id="KW-0223">Dioxygenase</keyword>
<dbReference type="InterPro" id="IPR011990">
    <property type="entry name" value="TPR-like_helical_dom_sf"/>
</dbReference>
<evidence type="ECO:0000259" key="16">
    <source>
        <dbReference type="PROSITE" id="PS51471"/>
    </source>
</evidence>
<dbReference type="GO" id="GO:0005506">
    <property type="term" value="F:iron ion binding"/>
    <property type="evidence" value="ECO:0007669"/>
    <property type="project" value="InterPro"/>
</dbReference>
<dbReference type="KEGG" id="dqu:106747649"/>
<dbReference type="Pfam" id="PF23557">
    <property type="entry name" value="TPR_leprecan"/>
    <property type="match status" value="1"/>
</dbReference>
<evidence type="ECO:0000256" key="14">
    <source>
        <dbReference type="SAM" id="MobiDB-lite"/>
    </source>
</evidence>
<keyword evidence="17" id="KW-1185">Reference proteome</keyword>
<dbReference type="PANTHER" id="PTHR14049">
    <property type="entry name" value="LEPRECAN 1"/>
    <property type="match status" value="1"/>
</dbReference>
<dbReference type="GeneID" id="106747649"/>